<feature type="transmembrane region" description="Helical" evidence="9">
    <location>
        <begin position="202"/>
        <end position="220"/>
    </location>
</feature>
<dbReference type="PANTHER" id="PTHR12174">
    <property type="entry name" value="SIGNAL PEPTIDE PEPTIDASE"/>
    <property type="match status" value="1"/>
</dbReference>
<evidence type="ECO:0000313" key="10">
    <source>
        <dbReference type="EMBL" id="RSH77546.1"/>
    </source>
</evidence>
<evidence type="ECO:0000256" key="7">
    <source>
        <dbReference type="ARBA" id="ARBA00023136"/>
    </source>
</evidence>
<keyword evidence="6 9" id="KW-1133">Transmembrane helix</keyword>
<evidence type="ECO:0000256" key="2">
    <source>
        <dbReference type="ARBA" id="ARBA00006859"/>
    </source>
</evidence>
<accession>A0A427XFE4</accession>
<feature type="transmembrane region" description="Helical" evidence="9">
    <location>
        <begin position="177"/>
        <end position="195"/>
    </location>
</feature>
<dbReference type="InterPro" id="IPR007369">
    <property type="entry name" value="Peptidase_A22B_SPP"/>
</dbReference>
<feature type="region of interest" description="Disordered" evidence="8">
    <location>
        <begin position="394"/>
        <end position="418"/>
    </location>
</feature>
<sequence length="418" mass="45087">MSSPLSGFSALGAQAMLPIILGSYQSLRVPASVKARRRAARRLDRKRLLGEDDEDDDDLDSEMDETITLADSILFPILGSAALLGLWALIKYVDKKWIDLVLGVYFSGLGVFAVHSTFGSIIGGILRLFGVASTVYHVRISAGIKQVFHLPMRVASLISVVPAVALPALYVPLGRPYVLTNVLALCLGTSALGLLRLDGFPTAALLLSLLLVYDIFWVFYTPVMVTVAKGIDAPIKLLAPKGAGNFVMLGLGDVVVPGLLIALCLRFDMGRHVLANPKSDITPRSRFPKPYFIAALVSYVLGLCATVYAVTVQNRAQPALLYLSPACILGPALLAALRGELGLLWSWREEDDDVEVRDETIEAPSEVAQQARLAAKAVDNVDVEASAEPVAPVVIDDSWMESEATPEKPRKRKGGKKK</sequence>
<dbReference type="GeneID" id="39587645"/>
<keyword evidence="7 9" id="KW-0472">Membrane</keyword>
<proteinExistence type="inferred from homology"/>
<dbReference type="AlphaFoldDB" id="A0A427XFE4"/>
<evidence type="ECO:0000256" key="8">
    <source>
        <dbReference type="SAM" id="MobiDB-lite"/>
    </source>
</evidence>
<dbReference type="GO" id="GO:0098554">
    <property type="term" value="C:cytoplasmic side of endoplasmic reticulum membrane"/>
    <property type="evidence" value="ECO:0007669"/>
    <property type="project" value="TreeGrafter"/>
</dbReference>
<gene>
    <name evidence="10" type="ORF">EHS24_003102</name>
</gene>
<dbReference type="STRING" id="105984.A0A427XFE4"/>
<dbReference type="OrthoDB" id="29661at2759"/>
<comment type="caution">
    <text evidence="10">The sequence shown here is derived from an EMBL/GenBank/DDBJ whole genome shotgun (WGS) entry which is preliminary data.</text>
</comment>
<name>A0A427XFE4_9TREE</name>
<reference evidence="10 11" key="1">
    <citation type="submission" date="2018-11" db="EMBL/GenBank/DDBJ databases">
        <title>Genome sequence of Apiotrichum porosum DSM 27194.</title>
        <authorList>
            <person name="Aliyu H."/>
            <person name="Gorte O."/>
            <person name="Ochsenreither K."/>
        </authorList>
    </citation>
    <scope>NUCLEOTIDE SEQUENCE [LARGE SCALE GENOMIC DNA]</scope>
    <source>
        <strain evidence="10 11">DSM 27194</strain>
    </source>
</reference>
<evidence type="ECO:0000256" key="6">
    <source>
        <dbReference type="ARBA" id="ARBA00022989"/>
    </source>
</evidence>
<feature type="transmembrane region" description="Helical" evidence="9">
    <location>
        <begin position="150"/>
        <end position="171"/>
    </location>
</feature>
<keyword evidence="5" id="KW-0256">Endoplasmic reticulum</keyword>
<dbReference type="PANTHER" id="PTHR12174:SF23">
    <property type="entry name" value="MINOR HISTOCOMPATIBILITY ANTIGEN H13"/>
    <property type="match status" value="1"/>
</dbReference>
<keyword evidence="3 9" id="KW-0812">Transmembrane</keyword>
<evidence type="ECO:0008006" key="12">
    <source>
        <dbReference type="Google" id="ProtNLM"/>
    </source>
</evidence>
<dbReference type="GO" id="GO:0006465">
    <property type="term" value="P:signal peptide processing"/>
    <property type="evidence" value="ECO:0007669"/>
    <property type="project" value="TreeGrafter"/>
</dbReference>
<evidence type="ECO:0000256" key="5">
    <source>
        <dbReference type="ARBA" id="ARBA00022824"/>
    </source>
</evidence>
<dbReference type="Pfam" id="PF04258">
    <property type="entry name" value="Peptidase_A22B"/>
    <property type="match status" value="1"/>
</dbReference>
<evidence type="ECO:0000256" key="9">
    <source>
        <dbReference type="SAM" id="Phobius"/>
    </source>
</evidence>
<protein>
    <recommendedName>
        <fullName evidence="12">Minor histocompatibility antigen H13</fullName>
    </recommendedName>
</protein>
<comment type="subcellular location">
    <subcellularLocation>
        <location evidence="1">Endoplasmic reticulum membrane</location>
        <topology evidence="1">Multi-pass membrane protein</topology>
    </subcellularLocation>
</comment>
<dbReference type="GO" id="GO:0042500">
    <property type="term" value="F:aspartic endopeptidase activity, intramembrane cleaving"/>
    <property type="evidence" value="ECO:0007669"/>
    <property type="project" value="InterPro"/>
</dbReference>
<dbReference type="EMBL" id="RSCE01000015">
    <property type="protein sequence ID" value="RSH77546.1"/>
    <property type="molecule type" value="Genomic_DNA"/>
</dbReference>
<comment type="similarity">
    <text evidence="2">Belongs to the peptidase A22B family.</text>
</comment>
<dbReference type="GO" id="GO:0033619">
    <property type="term" value="P:membrane protein proteolysis"/>
    <property type="evidence" value="ECO:0007669"/>
    <property type="project" value="TreeGrafter"/>
</dbReference>
<keyword evidence="4" id="KW-0378">Hydrolase</keyword>
<feature type="transmembrane region" description="Helical" evidence="9">
    <location>
        <begin position="290"/>
        <end position="313"/>
    </location>
</feature>
<feature type="transmembrane region" description="Helical" evidence="9">
    <location>
        <begin position="246"/>
        <end position="269"/>
    </location>
</feature>
<dbReference type="SMART" id="SM00730">
    <property type="entry name" value="PSN"/>
    <property type="match status" value="1"/>
</dbReference>
<dbReference type="GO" id="GO:0098553">
    <property type="term" value="C:lumenal side of endoplasmic reticulum membrane"/>
    <property type="evidence" value="ECO:0007669"/>
    <property type="project" value="TreeGrafter"/>
</dbReference>
<evidence type="ECO:0000256" key="3">
    <source>
        <dbReference type="ARBA" id="ARBA00022692"/>
    </source>
</evidence>
<evidence type="ECO:0000256" key="1">
    <source>
        <dbReference type="ARBA" id="ARBA00004477"/>
    </source>
</evidence>
<feature type="transmembrane region" description="Helical" evidence="9">
    <location>
        <begin position="73"/>
        <end position="90"/>
    </location>
</feature>
<feature type="compositionally biased region" description="Basic residues" evidence="8">
    <location>
        <begin position="409"/>
        <end position="418"/>
    </location>
</feature>
<organism evidence="10 11">
    <name type="scientific">Apiotrichum porosum</name>
    <dbReference type="NCBI Taxonomy" id="105984"/>
    <lineage>
        <taxon>Eukaryota</taxon>
        <taxon>Fungi</taxon>
        <taxon>Dikarya</taxon>
        <taxon>Basidiomycota</taxon>
        <taxon>Agaricomycotina</taxon>
        <taxon>Tremellomycetes</taxon>
        <taxon>Trichosporonales</taxon>
        <taxon>Trichosporonaceae</taxon>
        <taxon>Apiotrichum</taxon>
    </lineage>
</organism>
<dbReference type="RefSeq" id="XP_028472693.1">
    <property type="nucleotide sequence ID" value="XM_028618805.1"/>
</dbReference>
<evidence type="ECO:0000313" key="11">
    <source>
        <dbReference type="Proteomes" id="UP000279236"/>
    </source>
</evidence>
<dbReference type="Proteomes" id="UP000279236">
    <property type="component" value="Unassembled WGS sequence"/>
</dbReference>
<evidence type="ECO:0000256" key="4">
    <source>
        <dbReference type="ARBA" id="ARBA00022801"/>
    </source>
</evidence>
<dbReference type="InterPro" id="IPR006639">
    <property type="entry name" value="Preselin/SPP"/>
</dbReference>
<keyword evidence="11" id="KW-1185">Reference proteome</keyword>